<feature type="signal peptide" evidence="9">
    <location>
        <begin position="1"/>
        <end position="19"/>
    </location>
</feature>
<dbReference type="InterPro" id="IPR018391">
    <property type="entry name" value="PQQ_b-propeller_rpt"/>
</dbReference>
<comment type="cofactor">
    <cofactor evidence="7">
        <name>Ca(2+)</name>
        <dbReference type="ChEBI" id="CHEBI:29108"/>
    </cofactor>
    <text evidence="7">Binds 1 Ca(2+) ion per subunit.</text>
</comment>
<dbReference type="CDD" id="cd10277">
    <property type="entry name" value="PQQ_ADH_I"/>
    <property type="match status" value="1"/>
</dbReference>
<dbReference type="InterPro" id="IPR002372">
    <property type="entry name" value="PQQ_rpt_dom"/>
</dbReference>
<keyword evidence="2 7" id="KW-0479">Metal-binding</keyword>
<comment type="caution">
    <text evidence="11">The sequence shown here is derived from an EMBL/GenBank/DDBJ whole genome shotgun (WGS) entry which is preliminary data.</text>
</comment>
<keyword evidence="9" id="KW-0732">Signal</keyword>
<dbReference type="Gene3D" id="2.140.10.10">
    <property type="entry name" value="Quinoprotein alcohol dehydrogenase-like superfamily"/>
    <property type="match status" value="1"/>
</dbReference>
<evidence type="ECO:0000256" key="9">
    <source>
        <dbReference type="SAM" id="SignalP"/>
    </source>
</evidence>
<evidence type="ECO:0000256" key="1">
    <source>
        <dbReference type="ARBA" id="ARBA00008156"/>
    </source>
</evidence>
<dbReference type="PANTHER" id="PTHR32303">
    <property type="entry name" value="QUINOPROTEIN ALCOHOL DEHYDROGENASE (CYTOCHROME C)"/>
    <property type="match status" value="1"/>
</dbReference>
<reference evidence="12" key="1">
    <citation type="submission" date="2018-06" db="EMBL/GenBank/DDBJ databases">
        <authorList>
            <person name="Khan S.A."/>
        </authorList>
    </citation>
    <scope>NUCLEOTIDE SEQUENCE [LARGE SCALE GENOMIC DNA]</scope>
    <source>
        <strain evidence="12">DB-1506</strain>
    </source>
</reference>
<proteinExistence type="inferred from homology"/>
<keyword evidence="12" id="KW-1185">Reference proteome</keyword>
<evidence type="ECO:0000256" key="8">
    <source>
        <dbReference type="SAM" id="MobiDB-lite"/>
    </source>
</evidence>
<dbReference type="EMBL" id="QLIX01000006">
    <property type="protein sequence ID" value="RAI59128.1"/>
    <property type="molecule type" value="Genomic_DNA"/>
</dbReference>
<gene>
    <name evidence="11" type="ORF">DOO78_10730</name>
</gene>
<evidence type="ECO:0000259" key="10">
    <source>
        <dbReference type="Pfam" id="PF01011"/>
    </source>
</evidence>
<organism evidence="11 12">
    <name type="scientific">Roseicella frigidaeris</name>
    <dbReference type="NCBI Taxonomy" id="2230885"/>
    <lineage>
        <taxon>Bacteria</taxon>
        <taxon>Pseudomonadati</taxon>
        <taxon>Pseudomonadota</taxon>
        <taxon>Alphaproteobacteria</taxon>
        <taxon>Acetobacterales</taxon>
        <taxon>Roseomonadaceae</taxon>
        <taxon>Roseicella</taxon>
    </lineage>
</organism>
<dbReference type="SMART" id="SM00564">
    <property type="entry name" value="PQQ"/>
    <property type="match status" value="4"/>
</dbReference>
<feature type="region of interest" description="Disordered" evidence="8">
    <location>
        <begin position="25"/>
        <end position="60"/>
    </location>
</feature>
<feature type="domain" description="Pyrrolo-quinoline quinone repeat" evidence="10">
    <location>
        <begin position="69"/>
        <end position="366"/>
    </location>
</feature>
<feature type="binding site" evidence="6">
    <location>
        <position position="159"/>
    </location>
    <ligand>
        <name>pyrroloquinoline quinone</name>
        <dbReference type="ChEBI" id="CHEBI:58442"/>
    </ligand>
</feature>
<dbReference type="GO" id="GO:0016020">
    <property type="term" value="C:membrane"/>
    <property type="evidence" value="ECO:0007669"/>
    <property type="project" value="InterPro"/>
</dbReference>
<dbReference type="AlphaFoldDB" id="A0A327MG27"/>
<feature type="domain" description="Pyrrolo-quinoline quinone repeat" evidence="10">
    <location>
        <begin position="494"/>
        <end position="557"/>
    </location>
</feature>
<feature type="binding site" evidence="7">
    <location>
        <position position="287"/>
    </location>
    <ligand>
        <name>Ca(2+)</name>
        <dbReference type="ChEBI" id="CHEBI:29108"/>
    </ligand>
</feature>
<evidence type="ECO:0000256" key="7">
    <source>
        <dbReference type="PIRSR" id="PIRSR617512-3"/>
    </source>
</evidence>
<dbReference type="InterPro" id="IPR034119">
    <property type="entry name" value="ADHI"/>
</dbReference>
<feature type="chain" id="PRO_5016298071" evidence="9">
    <location>
        <begin position="20"/>
        <end position="606"/>
    </location>
</feature>
<protein>
    <submittedName>
        <fullName evidence="11">PQQ-dependent dehydrogenase, methanol/ethanol family</fullName>
    </submittedName>
</protein>
<evidence type="ECO:0000256" key="6">
    <source>
        <dbReference type="PIRSR" id="PIRSR617512-2"/>
    </source>
</evidence>
<evidence type="ECO:0000313" key="11">
    <source>
        <dbReference type="EMBL" id="RAI59128.1"/>
    </source>
</evidence>
<comment type="similarity">
    <text evidence="1">Belongs to the bacterial PQQ dehydrogenase family.</text>
</comment>
<dbReference type="SUPFAM" id="SSF50998">
    <property type="entry name" value="Quinoprotein alcohol dehydrogenase-like"/>
    <property type="match status" value="1"/>
</dbReference>
<keyword evidence="3 6" id="KW-0634">PQQ</keyword>
<sequence>MLLAAVASGALGAAALAQKAQSTQGNAATPVAPPTAPAQRPAGTQEERKAPGFTPVTDQRLANPEARNWLMYRRTYDGQAFSPLDQVNAGNVAELVPVWTFSTGVIEGHQSPPIVNDGVMYVTTPQAQVIALDARTGDVLWRYRRELPEDLTQLHPTNRGVALYGDRVYVATVDCFLVALDAKTGKEVWAQKVEDYQKGHYMTLAPLVARGKVMVGGSGGEFGVRGFVAGFDADSGKEAWRTYTIPGPGEPGHDTWKQGGWQTGGGSIWITGSYDPQLNLAYWGTGNAAPWMGDARPGDNLHTSSVVAINPDDGKIRNHHQYHWNDSWDWDEVSAPILINVEHNGRSIPSLVHPARDGYLWQLERRADSIRFVSGIPFVQQDVFAKLDPETGRPVYNENRKPRLDQKVEFCPSLWGGKDWPPAAYNPQTKLLYVPANENLCGSLTGHRMDHVPGQLFLGAGLEDIGMSLRPGADHIGELQAWDLSTNKKVWSHPFKDSQLWGPVLTTGGGLVFMGGTNDRMFRAFDAKSGKVLWQIRTNSGVTGVPSSFEVDGTQYIAVQSGWGVDAQRMQDSLKNIDPVRFKSDVPQGGVVWVFALRQRAQQALR</sequence>
<feature type="binding site" evidence="6">
    <location>
        <position position="203"/>
    </location>
    <ligand>
        <name>pyrroloquinoline quinone</name>
        <dbReference type="ChEBI" id="CHEBI:58442"/>
    </ligand>
</feature>
<evidence type="ECO:0000256" key="5">
    <source>
        <dbReference type="PIRSR" id="PIRSR617512-1"/>
    </source>
</evidence>
<dbReference type="NCBIfam" id="TIGR03075">
    <property type="entry name" value="PQQ_enz_alc_DH"/>
    <property type="match status" value="1"/>
</dbReference>
<dbReference type="Pfam" id="PF01011">
    <property type="entry name" value="PQQ"/>
    <property type="match status" value="2"/>
</dbReference>
<comment type="cofactor">
    <cofactor evidence="6">
        <name>pyrroloquinoline quinone</name>
        <dbReference type="ChEBI" id="CHEBI:58442"/>
    </cofactor>
    <text evidence="6">Binds 1 PQQ group per subunit.</text>
</comment>
<dbReference type="OrthoDB" id="9794322at2"/>
<name>A0A327MG27_9PROT</name>
<dbReference type="PANTHER" id="PTHR32303:SF20">
    <property type="entry name" value="QUINOPROTEIN ETHANOL DEHYDROGENASE"/>
    <property type="match status" value="1"/>
</dbReference>
<dbReference type="GO" id="GO:0005509">
    <property type="term" value="F:calcium ion binding"/>
    <property type="evidence" value="ECO:0007669"/>
    <property type="project" value="InterPro"/>
</dbReference>
<dbReference type="InterPro" id="IPR011047">
    <property type="entry name" value="Quinoprotein_ADH-like_sf"/>
</dbReference>
<evidence type="ECO:0000256" key="2">
    <source>
        <dbReference type="ARBA" id="ARBA00022723"/>
    </source>
</evidence>
<keyword evidence="4" id="KW-0560">Oxidoreductase</keyword>
<evidence type="ECO:0000256" key="3">
    <source>
        <dbReference type="ARBA" id="ARBA00022891"/>
    </source>
</evidence>
<evidence type="ECO:0000313" key="12">
    <source>
        <dbReference type="Proteomes" id="UP000249065"/>
    </source>
</evidence>
<dbReference type="InterPro" id="IPR017512">
    <property type="entry name" value="PQQ_MeOH/EtOH_DH"/>
</dbReference>
<feature type="binding site" evidence="7">
    <location>
        <position position="221"/>
    </location>
    <ligand>
        <name>Ca(2+)</name>
        <dbReference type="ChEBI" id="CHEBI:29108"/>
    </ligand>
</feature>
<dbReference type="Proteomes" id="UP000249065">
    <property type="component" value="Unassembled WGS sequence"/>
</dbReference>
<evidence type="ECO:0000256" key="4">
    <source>
        <dbReference type="ARBA" id="ARBA00023002"/>
    </source>
</evidence>
<feature type="active site" description="Proton acceptor" evidence="5">
    <location>
        <position position="329"/>
    </location>
</feature>
<keyword evidence="7" id="KW-0106">Calcium</keyword>
<dbReference type="GO" id="GO:0016614">
    <property type="term" value="F:oxidoreductase activity, acting on CH-OH group of donors"/>
    <property type="evidence" value="ECO:0007669"/>
    <property type="project" value="InterPro"/>
</dbReference>
<accession>A0A327MG27</accession>
<feature type="binding site" evidence="7">
    <location>
        <position position="329"/>
    </location>
    <ligand>
        <name>Ca(2+)</name>
        <dbReference type="ChEBI" id="CHEBI:29108"/>
    </ligand>
</feature>